<dbReference type="AlphaFoldDB" id="A0A1B1S0T9"/>
<dbReference type="OrthoDB" id="9810293at2"/>
<dbReference type="STRING" id="1302659.I858_007100"/>
<dbReference type="EMBL" id="CP016540">
    <property type="protein sequence ID" value="ANU26784.1"/>
    <property type="molecule type" value="Genomic_DNA"/>
</dbReference>
<dbReference type="GO" id="GO:0019843">
    <property type="term" value="F:rRNA binding"/>
    <property type="evidence" value="ECO:0007669"/>
    <property type="project" value="UniProtKB-UniRule"/>
</dbReference>
<evidence type="ECO:0000256" key="1">
    <source>
        <dbReference type="ARBA" id="ARBA00007320"/>
    </source>
</evidence>
<dbReference type="RefSeq" id="WP_049694559.1">
    <property type="nucleotide sequence ID" value="NZ_CP016540.2"/>
</dbReference>
<dbReference type="PANTHER" id="PTHR12934">
    <property type="entry name" value="50S RIBOSOMAL PROTEIN L15"/>
    <property type="match status" value="1"/>
</dbReference>
<evidence type="ECO:0000256" key="2">
    <source>
        <dbReference type="ARBA" id="ARBA00011838"/>
    </source>
</evidence>
<evidence type="ECO:0000256" key="8">
    <source>
        <dbReference type="RuleBase" id="RU003888"/>
    </source>
</evidence>
<keyword evidence="6 7" id="KW-0687">Ribonucleoprotein</keyword>
<evidence type="ECO:0000313" key="11">
    <source>
        <dbReference type="EMBL" id="ANU26784.1"/>
    </source>
</evidence>
<evidence type="ECO:0000256" key="6">
    <source>
        <dbReference type="ARBA" id="ARBA00023274"/>
    </source>
</evidence>
<keyword evidence="12" id="KW-1185">Reference proteome</keyword>
<evidence type="ECO:0000256" key="5">
    <source>
        <dbReference type="ARBA" id="ARBA00022980"/>
    </source>
</evidence>
<evidence type="ECO:0000259" key="10">
    <source>
        <dbReference type="Pfam" id="PF00828"/>
    </source>
</evidence>
<dbReference type="Pfam" id="PF00828">
    <property type="entry name" value="Ribosomal_L27A"/>
    <property type="match status" value="1"/>
</dbReference>
<dbReference type="InterPro" id="IPR021131">
    <property type="entry name" value="Ribosomal_uL15/eL18"/>
</dbReference>
<feature type="compositionally biased region" description="Gly residues" evidence="9">
    <location>
        <begin position="42"/>
        <end position="52"/>
    </location>
</feature>
<proteinExistence type="inferred from homology"/>
<evidence type="ECO:0000256" key="4">
    <source>
        <dbReference type="ARBA" id="ARBA00022884"/>
    </source>
</evidence>
<keyword evidence="4 7" id="KW-0694">RNA-binding</keyword>
<sequence>MKLHELKPAEGSRSSRKRIGRGIGSGTGKTAGKGHKGQNARSGGGVRPGFEGGQNPLFRRLPKRGFTNINRKDYAVVNIDVLNRFDEGTEVTPALLIETGVVSNERSGIKILGNGSLEKKLTVKAHKFSGSAKKAIEAAGGQTEVV</sequence>
<dbReference type="FunFam" id="3.100.10.10:FF:000004">
    <property type="entry name" value="50S ribosomal protein L15"/>
    <property type="match status" value="1"/>
</dbReference>
<dbReference type="SUPFAM" id="SSF52080">
    <property type="entry name" value="Ribosomal proteins L15p and L18e"/>
    <property type="match status" value="1"/>
</dbReference>
<dbReference type="InterPro" id="IPR030878">
    <property type="entry name" value="Ribosomal_uL15"/>
</dbReference>
<evidence type="ECO:0000256" key="3">
    <source>
        <dbReference type="ARBA" id="ARBA00022730"/>
    </source>
</evidence>
<dbReference type="NCBIfam" id="TIGR01071">
    <property type="entry name" value="rplO_bact"/>
    <property type="match status" value="1"/>
</dbReference>
<dbReference type="KEGG" id="pll:I858_007100"/>
<keyword evidence="3 7" id="KW-0699">rRNA-binding</keyword>
<accession>A0A1B1S0T9</accession>
<dbReference type="GO" id="GO:0022625">
    <property type="term" value="C:cytosolic large ribosomal subunit"/>
    <property type="evidence" value="ECO:0007669"/>
    <property type="project" value="TreeGrafter"/>
</dbReference>
<name>A0A1B1S0T9_9BACL</name>
<dbReference type="InterPro" id="IPR036227">
    <property type="entry name" value="Ribosomal_uL15/eL18_sf"/>
</dbReference>
<reference evidence="11" key="1">
    <citation type="submission" date="2016-10" db="EMBL/GenBank/DDBJ databases">
        <authorList>
            <person name="See-Too W.S."/>
        </authorList>
    </citation>
    <scope>NUCLEOTIDE SEQUENCE</scope>
    <source>
        <strain evidence="11">L10.15</strain>
    </source>
</reference>
<dbReference type="Proteomes" id="UP000053354">
    <property type="component" value="Chromosome"/>
</dbReference>
<dbReference type="GO" id="GO:0003735">
    <property type="term" value="F:structural constituent of ribosome"/>
    <property type="evidence" value="ECO:0007669"/>
    <property type="project" value="InterPro"/>
</dbReference>
<protein>
    <recommendedName>
        <fullName evidence="7">Large ribosomal subunit protein uL15</fullName>
    </recommendedName>
</protein>
<gene>
    <name evidence="7" type="primary">rplO</name>
    <name evidence="11" type="ORF">I858_007100</name>
</gene>
<feature type="compositionally biased region" description="Gly residues" evidence="9">
    <location>
        <begin position="21"/>
        <end position="31"/>
    </location>
</feature>
<dbReference type="GO" id="GO:0006412">
    <property type="term" value="P:translation"/>
    <property type="evidence" value="ECO:0007669"/>
    <property type="project" value="UniProtKB-UniRule"/>
</dbReference>
<evidence type="ECO:0000256" key="9">
    <source>
        <dbReference type="SAM" id="MobiDB-lite"/>
    </source>
</evidence>
<dbReference type="PANTHER" id="PTHR12934:SF11">
    <property type="entry name" value="LARGE RIBOSOMAL SUBUNIT PROTEIN UL15M"/>
    <property type="match status" value="1"/>
</dbReference>
<evidence type="ECO:0000313" key="12">
    <source>
        <dbReference type="Proteomes" id="UP000053354"/>
    </source>
</evidence>
<keyword evidence="5 7" id="KW-0689">Ribosomal protein</keyword>
<feature type="region of interest" description="Disordered" evidence="9">
    <location>
        <begin position="1"/>
        <end position="59"/>
    </location>
</feature>
<comment type="similarity">
    <text evidence="1 7 8">Belongs to the universal ribosomal protein uL15 family.</text>
</comment>
<feature type="compositionally biased region" description="Basic and acidic residues" evidence="9">
    <location>
        <begin position="1"/>
        <end position="10"/>
    </location>
</feature>
<feature type="domain" description="Large ribosomal subunit protein uL15/eL18" evidence="10">
    <location>
        <begin position="76"/>
        <end position="143"/>
    </location>
</feature>
<dbReference type="PROSITE" id="PS00475">
    <property type="entry name" value="RIBOSOMAL_L15"/>
    <property type="match status" value="1"/>
</dbReference>
<dbReference type="Gene3D" id="3.100.10.10">
    <property type="match status" value="1"/>
</dbReference>
<dbReference type="InterPro" id="IPR005749">
    <property type="entry name" value="Ribosomal_uL15_bac-type"/>
</dbReference>
<dbReference type="HAMAP" id="MF_01341">
    <property type="entry name" value="Ribosomal_uL15"/>
    <property type="match status" value="1"/>
</dbReference>
<comment type="function">
    <text evidence="7">Binds to the 23S rRNA.</text>
</comment>
<comment type="subunit">
    <text evidence="2 7">Part of the 50S ribosomal subunit.</text>
</comment>
<organism evidence="11 12">
    <name type="scientific">Planococcus versutus</name>
    <dbReference type="NCBI Taxonomy" id="1302659"/>
    <lineage>
        <taxon>Bacteria</taxon>
        <taxon>Bacillati</taxon>
        <taxon>Bacillota</taxon>
        <taxon>Bacilli</taxon>
        <taxon>Bacillales</taxon>
        <taxon>Caryophanaceae</taxon>
        <taxon>Planococcus</taxon>
    </lineage>
</organism>
<dbReference type="InterPro" id="IPR001196">
    <property type="entry name" value="Ribosomal_uL15_CS"/>
</dbReference>
<evidence type="ECO:0000256" key="7">
    <source>
        <dbReference type="HAMAP-Rule" id="MF_01341"/>
    </source>
</evidence>